<dbReference type="InterPro" id="IPR027417">
    <property type="entry name" value="P-loop_NTPase"/>
</dbReference>
<dbReference type="Pfam" id="PF00580">
    <property type="entry name" value="UvrD-helicase"/>
    <property type="match status" value="1"/>
</dbReference>
<evidence type="ECO:0000313" key="12">
    <source>
        <dbReference type="Proteomes" id="UP000250166"/>
    </source>
</evidence>
<evidence type="ECO:0000256" key="8">
    <source>
        <dbReference type="ARBA" id="ARBA00048988"/>
    </source>
</evidence>
<dbReference type="NCBIfam" id="NF010485">
    <property type="entry name" value="PRK13909.1-2"/>
    <property type="match status" value="1"/>
</dbReference>
<dbReference type="GO" id="GO:0005829">
    <property type="term" value="C:cytosol"/>
    <property type="evidence" value="ECO:0007669"/>
    <property type="project" value="TreeGrafter"/>
</dbReference>
<dbReference type="Proteomes" id="UP000250166">
    <property type="component" value="Unassembled WGS sequence"/>
</dbReference>
<dbReference type="GO" id="GO:0005524">
    <property type="term" value="F:ATP binding"/>
    <property type="evidence" value="ECO:0007669"/>
    <property type="project" value="UniProtKB-UniRule"/>
</dbReference>
<reference evidence="11 12" key="1">
    <citation type="submission" date="2018-06" db="EMBL/GenBank/DDBJ databases">
        <authorList>
            <consortium name="Pathogen Informatics"/>
            <person name="Doyle S."/>
        </authorList>
    </citation>
    <scope>NUCLEOTIDE SEQUENCE [LARGE SCALE GENOMIC DNA]</scope>
    <source>
        <strain evidence="11 12">NCTC13102</strain>
    </source>
</reference>
<evidence type="ECO:0000256" key="1">
    <source>
        <dbReference type="ARBA" id="ARBA00022741"/>
    </source>
</evidence>
<keyword evidence="4 9" id="KW-0067">ATP-binding</keyword>
<dbReference type="PROSITE" id="PS51198">
    <property type="entry name" value="UVRD_HELICASE_ATP_BIND"/>
    <property type="match status" value="1"/>
</dbReference>
<keyword evidence="2 9" id="KW-0378">Hydrolase</keyword>
<accession>A0A2X3B8P4</accession>
<dbReference type="EMBL" id="UAWL01000006">
    <property type="protein sequence ID" value="SQB98117.1"/>
    <property type="molecule type" value="Genomic_DNA"/>
</dbReference>
<proteinExistence type="predicted"/>
<dbReference type="GO" id="GO:0000725">
    <property type="term" value="P:recombinational repair"/>
    <property type="evidence" value="ECO:0007669"/>
    <property type="project" value="TreeGrafter"/>
</dbReference>
<organism evidence="11 12">
    <name type="scientific">Helicobacter fennelliae</name>
    <dbReference type="NCBI Taxonomy" id="215"/>
    <lineage>
        <taxon>Bacteria</taxon>
        <taxon>Pseudomonadati</taxon>
        <taxon>Campylobacterota</taxon>
        <taxon>Epsilonproteobacteria</taxon>
        <taxon>Campylobacterales</taxon>
        <taxon>Helicobacteraceae</taxon>
        <taxon>Helicobacter</taxon>
    </lineage>
</organism>
<keyword evidence="3 9" id="KW-0347">Helicase</keyword>
<dbReference type="Gene3D" id="3.40.50.300">
    <property type="entry name" value="P-loop containing nucleotide triphosphate hydrolases"/>
    <property type="match status" value="4"/>
</dbReference>
<evidence type="ECO:0000256" key="5">
    <source>
        <dbReference type="ARBA" id="ARBA00023235"/>
    </source>
</evidence>
<dbReference type="PANTHER" id="PTHR11070:SF67">
    <property type="entry name" value="DNA 3'-5' HELICASE"/>
    <property type="match status" value="1"/>
</dbReference>
<protein>
    <recommendedName>
        <fullName evidence="7">DNA 3'-5' helicase</fullName>
        <ecNumber evidence="7">5.6.2.4</ecNumber>
    </recommendedName>
</protein>
<dbReference type="GO" id="GO:0003677">
    <property type="term" value="F:DNA binding"/>
    <property type="evidence" value="ECO:0007669"/>
    <property type="project" value="InterPro"/>
</dbReference>
<evidence type="ECO:0000256" key="3">
    <source>
        <dbReference type="ARBA" id="ARBA00022806"/>
    </source>
</evidence>
<feature type="binding site" evidence="9">
    <location>
        <begin position="23"/>
        <end position="30"/>
    </location>
    <ligand>
        <name>ATP</name>
        <dbReference type="ChEBI" id="CHEBI:30616"/>
    </ligand>
</feature>
<evidence type="ECO:0000313" key="11">
    <source>
        <dbReference type="EMBL" id="SQB98117.1"/>
    </source>
</evidence>
<sequence length="1057" mass="120730">MSLHSESIQTQNSYQESFLALKASAGSGKTFALTIRYISLLFCGASANQILAITFTKKATSEMYQRIKSALYELANLDIYPESSFFKVLQDEGLSAESIRKNAHRIYLEFLNSTTKILTIDAFLQSVLKKFCWYIGLCQDYKLLTSNKDAQDEILELFLEHLYRLDSRSNSSKNKYHPLCDLATFCQSLDIKPQSFISFVQRCYSDKIHFSQDFFKQFDYPNTQHLQPSIKALQDQILSTATALKALINAQPDASDRAKNLIKNENFKQLLGLGEYDTKLTWIEKDVEHNYWNKLFATNENLKNDFTQLLENLKNDCLHYFKLRDEMIFTQIASVLHLYDKAINQYIRKHQTLSFEDSTIKAYELLALGKDLGGIDPLFFYFRLDYQIKHILIDEFQDTSHIQYAICKPIIDEIYSGVGQSFGERSVFFVGDTKQSIYGFRGSESGLFEQISTNPQIQTRNLPHNYRSSGIVLDFINTYFQHIFESYIPQTLPKNSSKANQGFVKITTQSDPVNGVINFVQELLDSAISPSDIAILCFKNDDVLSINSALKEHFGEIDTTYEGTKGASKKSVRALKAALYFLALEQSNPAESYELDSNISSALDSHALDSKISDSRALESKNTAQPKTPQINTQAQLQTQAQFYLYEFLKLCGFRVFDKTTKTPTNETPHDEIASDTATLQAQKQLLLQCYKPRPSECILAIMNTFEIVDKSAQMLLECAMSYQNLNDFLQDLESMELKTPKESANGIQIMTIHSSKGLEFEYVILCDRLNRNPSNAESIIFSESNTPFFRIKNREIFDEEFKNAKQYSKQKAQNEANNVLYVACTRGKQGVMIAATNKKTKEGKIQSAFASLLCLINPKFDPQSTQILLTHGAPHSKHPSTTYNKPLPKVLKQQYFGTQHIEIKNQDSPHFDPKNIQFGEALHLGLEYALGYKSQNQIISHILFYHFGLEKATNTHILKHIDTLKNEAFIKSLIQNKQILVELPLLSQNTLKRIDMLAFDHTNIVILDYKSGIQNKAQHIQQVQGYIQDIQTLYPHAKVEGYIVYMRDEILLQKVE</sequence>
<dbReference type="RefSeq" id="WP_112058391.1">
    <property type="nucleotide sequence ID" value="NZ_UAWL01000006.1"/>
</dbReference>
<evidence type="ECO:0000256" key="6">
    <source>
        <dbReference type="ARBA" id="ARBA00034617"/>
    </source>
</evidence>
<dbReference type="SUPFAM" id="SSF52540">
    <property type="entry name" value="P-loop containing nucleoside triphosphate hydrolases"/>
    <property type="match status" value="1"/>
</dbReference>
<feature type="domain" description="UvrD-like helicase ATP-binding" evidence="10">
    <location>
        <begin position="2"/>
        <end position="469"/>
    </location>
</feature>
<dbReference type="InterPro" id="IPR000212">
    <property type="entry name" value="DNA_helicase_UvrD/REP"/>
</dbReference>
<comment type="catalytic activity">
    <reaction evidence="6">
        <text>Couples ATP hydrolysis with the unwinding of duplex DNA by translocating in the 3'-5' direction.</text>
        <dbReference type="EC" id="5.6.2.4"/>
    </reaction>
</comment>
<dbReference type="GO" id="GO:0043138">
    <property type="term" value="F:3'-5' DNA helicase activity"/>
    <property type="evidence" value="ECO:0007669"/>
    <property type="project" value="UniProtKB-EC"/>
</dbReference>
<evidence type="ECO:0000256" key="9">
    <source>
        <dbReference type="PROSITE-ProRule" id="PRU00560"/>
    </source>
</evidence>
<evidence type="ECO:0000259" key="10">
    <source>
        <dbReference type="PROSITE" id="PS51198"/>
    </source>
</evidence>
<evidence type="ECO:0000256" key="2">
    <source>
        <dbReference type="ARBA" id="ARBA00022801"/>
    </source>
</evidence>
<comment type="catalytic activity">
    <reaction evidence="8">
        <text>ATP + H2O = ADP + phosphate + H(+)</text>
        <dbReference type="Rhea" id="RHEA:13065"/>
        <dbReference type="ChEBI" id="CHEBI:15377"/>
        <dbReference type="ChEBI" id="CHEBI:15378"/>
        <dbReference type="ChEBI" id="CHEBI:30616"/>
        <dbReference type="ChEBI" id="CHEBI:43474"/>
        <dbReference type="ChEBI" id="CHEBI:456216"/>
        <dbReference type="EC" id="5.6.2.4"/>
    </reaction>
</comment>
<name>A0A2X3B8P4_9HELI</name>
<dbReference type="EC" id="5.6.2.4" evidence="7"/>
<keyword evidence="5" id="KW-0413">Isomerase</keyword>
<evidence type="ECO:0000256" key="4">
    <source>
        <dbReference type="ARBA" id="ARBA00022840"/>
    </source>
</evidence>
<evidence type="ECO:0000256" key="7">
    <source>
        <dbReference type="ARBA" id="ARBA00034808"/>
    </source>
</evidence>
<dbReference type="InterPro" id="IPR014016">
    <property type="entry name" value="UvrD-like_ATP-bd"/>
</dbReference>
<dbReference type="GO" id="GO:0016887">
    <property type="term" value="F:ATP hydrolysis activity"/>
    <property type="evidence" value="ECO:0007669"/>
    <property type="project" value="RHEA"/>
</dbReference>
<dbReference type="InterPro" id="IPR014017">
    <property type="entry name" value="DNA_helicase_UvrD-like_C"/>
</dbReference>
<keyword evidence="1 9" id="KW-0547">Nucleotide-binding</keyword>
<dbReference type="Pfam" id="PF13361">
    <property type="entry name" value="UvrD_C"/>
    <property type="match status" value="1"/>
</dbReference>
<dbReference type="PANTHER" id="PTHR11070">
    <property type="entry name" value="UVRD / RECB / PCRA DNA HELICASE FAMILY MEMBER"/>
    <property type="match status" value="1"/>
</dbReference>
<gene>
    <name evidence="11" type="primary">yjcD</name>
    <name evidence="11" type="ORF">NCTC13102_00567</name>
</gene>
<dbReference type="AlphaFoldDB" id="A0A2X3B8P4"/>